<keyword evidence="4" id="KW-0378">Hydrolase</keyword>
<dbReference type="Proteomes" id="UP001153620">
    <property type="component" value="Chromosome 3"/>
</dbReference>
<dbReference type="OrthoDB" id="10041421at2759"/>
<evidence type="ECO:0000256" key="3">
    <source>
        <dbReference type="ARBA" id="ARBA00022670"/>
    </source>
</evidence>
<dbReference type="Gene3D" id="3.40.630.10">
    <property type="entry name" value="Zn peptidases"/>
    <property type="match status" value="1"/>
</dbReference>
<sequence>MSSNFLPCQIKAVDYSANISTSNVDSYVVVHDDGMPSDLLSYVSEAKKIDKGFESEVSCFKHDNKLAIYSPLDLNDYSDVREYFKAAKKGVARAIKAGSLNPMLILPSRPKYKHAELNTVLGALSALYVPIQYREDVPEKAERIKCLNISWSQKDQLKDLIEKAKSLESGLYIARDIGGGDPERMSPPNVASYVEKAFTSGIISIKVLSDQDEFVKDYPLFAAVNRAARSVPRHQGRIIWMEYKPPKPSRKTLMLVGKGVTYDTGGADIKAGGIMAGMSRDKCGAAAIAGFMKTVELKKPEDVHVIAALCMVRNSVGEECYVADEVITSRAGTRIRIGNTDAEGRMAMADSLCVMKERAVKENLPNCYLYTIATLTGHACVALGDYTAVIDNKVAENAGHGNSFCKAGDLIGDPSEISTVRKEDFEFIRSKGYGEDVLQCNNAPSSRTPRGHQIPAAFLIVASGLDKHDASSSIPLKYTHLDVAGSAGEVPDPPTGASLLSLSQLHLF</sequence>
<comment type="similarity">
    <text evidence="1">Belongs to the peptidase M17 family.</text>
</comment>
<dbReference type="PRINTS" id="PR00481">
    <property type="entry name" value="LAMNOPPTDASE"/>
</dbReference>
<dbReference type="AlphaFoldDB" id="A0A9N9WSM4"/>
<dbReference type="InterPro" id="IPR000819">
    <property type="entry name" value="Peptidase_M17_C"/>
</dbReference>
<dbReference type="SUPFAM" id="SSF53187">
    <property type="entry name" value="Zn-dependent exopeptidases"/>
    <property type="match status" value="1"/>
</dbReference>
<keyword evidence="2" id="KW-0031">Aminopeptidase</keyword>
<dbReference type="PANTHER" id="PTHR11963">
    <property type="entry name" value="LEUCINE AMINOPEPTIDASE-RELATED"/>
    <property type="match status" value="1"/>
</dbReference>
<keyword evidence="7" id="KW-1185">Reference proteome</keyword>
<dbReference type="InterPro" id="IPR011356">
    <property type="entry name" value="Leucine_aapep/pepB"/>
</dbReference>
<reference evidence="6" key="2">
    <citation type="submission" date="2022-10" db="EMBL/GenBank/DDBJ databases">
        <authorList>
            <consortium name="ENA_rothamsted_submissions"/>
            <consortium name="culmorum"/>
            <person name="King R."/>
        </authorList>
    </citation>
    <scope>NUCLEOTIDE SEQUENCE</scope>
</reference>
<evidence type="ECO:0000256" key="1">
    <source>
        <dbReference type="ARBA" id="ARBA00009528"/>
    </source>
</evidence>
<dbReference type="Pfam" id="PF00883">
    <property type="entry name" value="Peptidase_M17"/>
    <property type="match status" value="1"/>
</dbReference>
<feature type="domain" description="Cytosol aminopeptidase" evidence="5">
    <location>
        <begin position="339"/>
        <end position="346"/>
    </location>
</feature>
<protein>
    <recommendedName>
        <fullName evidence="5">Cytosol aminopeptidase domain-containing protein</fullName>
    </recommendedName>
</protein>
<dbReference type="PANTHER" id="PTHR11963:SF48">
    <property type="entry name" value="DIPEPTIDASE B, ISOFORM A"/>
    <property type="match status" value="1"/>
</dbReference>
<reference evidence="6" key="1">
    <citation type="submission" date="2022-01" db="EMBL/GenBank/DDBJ databases">
        <authorList>
            <person name="King R."/>
        </authorList>
    </citation>
    <scope>NUCLEOTIDE SEQUENCE</scope>
</reference>
<dbReference type="GO" id="GO:0030145">
    <property type="term" value="F:manganese ion binding"/>
    <property type="evidence" value="ECO:0007669"/>
    <property type="project" value="InterPro"/>
</dbReference>
<dbReference type="GO" id="GO:0070006">
    <property type="term" value="F:metalloaminopeptidase activity"/>
    <property type="evidence" value="ECO:0007669"/>
    <property type="project" value="InterPro"/>
</dbReference>
<evidence type="ECO:0000259" key="5">
    <source>
        <dbReference type="PROSITE" id="PS00631"/>
    </source>
</evidence>
<dbReference type="EMBL" id="OU895879">
    <property type="protein sequence ID" value="CAG9807499.1"/>
    <property type="molecule type" value="Genomic_DNA"/>
</dbReference>
<evidence type="ECO:0000313" key="6">
    <source>
        <dbReference type="EMBL" id="CAG9807499.1"/>
    </source>
</evidence>
<evidence type="ECO:0000313" key="7">
    <source>
        <dbReference type="Proteomes" id="UP001153620"/>
    </source>
</evidence>
<gene>
    <name evidence="6" type="ORF">CHIRRI_LOCUS10347</name>
</gene>
<dbReference type="PROSITE" id="PS00631">
    <property type="entry name" value="CYTOSOL_AP"/>
    <property type="match status" value="1"/>
</dbReference>
<proteinExistence type="inferred from homology"/>
<keyword evidence="3" id="KW-0645">Protease</keyword>
<evidence type="ECO:0000256" key="4">
    <source>
        <dbReference type="ARBA" id="ARBA00022801"/>
    </source>
</evidence>
<accession>A0A9N9WSM4</accession>
<dbReference type="GO" id="GO:0005737">
    <property type="term" value="C:cytoplasm"/>
    <property type="evidence" value="ECO:0007669"/>
    <property type="project" value="InterPro"/>
</dbReference>
<dbReference type="GO" id="GO:0006508">
    <property type="term" value="P:proteolysis"/>
    <property type="evidence" value="ECO:0007669"/>
    <property type="project" value="UniProtKB-KW"/>
</dbReference>
<name>A0A9N9WSM4_9DIPT</name>
<organism evidence="6 7">
    <name type="scientific">Chironomus riparius</name>
    <dbReference type="NCBI Taxonomy" id="315576"/>
    <lineage>
        <taxon>Eukaryota</taxon>
        <taxon>Metazoa</taxon>
        <taxon>Ecdysozoa</taxon>
        <taxon>Arthropoda</taxon>
        <taxon>Hexapoda</taxon>
        <taxon>Insecta</taxon>
        <taxon>Pterygota</taxon>
        <taxon>Neoptera</taxon>
        <taxon>Endopterygota</taxon>
        <taxon>Diptera</taxon>
        <taxon>Nematocera</taxon>
        <taxon>Chironomoidea</taxon>
        <taxon>Chironomidae</taxon>
        <taxon>Chironominae</taxon>
        <taxon>Chironomus</taxon>
    </lineage>
</organism>
<evidence type="ECO:0000256" key="2">
    <source>
        <dbReference type="ARBA" id="ARBA00022438"/>
    </source>
</evidence>